<dbReference type="PANTHER" id="PTHR44313:SF1">
    <property type="entry name" value="DNAJ HOMOLOG SUBFAMILY C MEMBER 17"/>
    <property type="match status" value="1"/>
</dbReference>
<dbReference type="Pfam" id="PF00226">
    <property type="entry name" value="DnaJ"/>
    <property type="match status" value="1"/>
</dbReference>
<evidence type="ECO:0000256" key="1">
    <source>
        <dbReference type="ARBA" id="ARBA00004123"/>
    </source>
</evidence>
<dbReference type="eggNOG" id="KOG0691">
    <property type="taxonomic scope" value="Eukaryota"/>
</dbReference>
<feature type="domain" description="J" evidence="7">
    <location>
        <begin position="1"/>
        <end position="64"/>
    </location>
</feature>
<dbReference type="InterPro" id="IPR034254">
    <property type="entry name" value="DNAJC17_RRM"/>
</dbReference>
<dbReference type="GO" id="GO:0000390">
    <property type="term" value="P:spliceosomal complex disassembly"/>
    <property type="evidence" value="ECO:0000318"/>
    <property type="project" value="GO_Central"/>
</dbReference>
<evidence type="ECO:0000256" key="3">
    <source>
        <dbReference type="ARBA" id="ARBA00022490"/>
    </source>
</evidence>
<dbReference type="InterPro" id="IPR012677">
    <property type="entry name" value="Nucleotide-bd_a/b_plait_sf"/>
</dbReference>
<evidence type="ECO:0000256" key="4">
    <source>
        <dbReference type="ARBA" id="ARBA00023186"/>
    </source>
</evidence>
<dbReference type="OMA" id="NPLHFQW"/>
<dbReference type="InterPro" id="IPR036869">
    <property type="entry name" value="J_dom_sf"/>
</dbReference>
<dbReference type="HOGENOM" id="CLU_045732_1_0_1"/>
<evidence type="ECO:0000256" key="6">
    <source>
        <dbReference type="SAM" id="MobiDB-lite"/>
    </source>
</evidence>
<keyword evidence="4" id="KW-0143">Chaperone</keyword>
<dbReference type="InterPro" id="IPR000504">
    <property type="entry name" value="RRM_dom"/>
</dbReference>
<evidence type="ECO:0000256" key="2">
    <source>
        <dbReference type="ARBA" id="ARBA00004496"/>
    </source>
</evidence>
<dbReference type="PRINTS" id="PR00625">
    <property type="entry name" value="JDOMAIN"/>
</dbReference>
<keyword evidence="5" id="KW-0539">Nucleus</keyword>
<name>A7SW53_NEMVE</name>
<feature type="compositionally biased region" description="Basic and acidic residues" evidence="6">
    <location>
        <begin position="85"/>
        <end position="104"/>
    </location>
</feature>
<dbReference type="GO" id="GO:0003723">
    <property type="term" value="F:RNA binding"/>
    <property type="evidence" value="ECO:0007669"/>
    <property type="project" value="InterPro"/>
</dbReference>
<dbReference type="OrthoDB" id="259708at2759"/>
<gene>
    <name evidence="8" type="ORF">NEMVEDRAFT_v1g13780</name>
</gene>
<dbReference type="AlphaFoldDB" id="A7SW53"/>
<reference evidence="8 9" key="1">
    <citation type="journal article" date="2007" name="Science">
        <title>Sea anemone genome reveals ancestral eumetazoan gene repertoire and genomic organization.</title>
        <authorList>
            <person name="Putnam N.H."/>
            <person name="Srivastava M."/>
            <person name="Hellsten U."/>
            <person name="Dirks B."/>
            <person name="Chapman J."/>
            <person name="Salamov A."/>
            <person name="Terry A."/>
            <person name="Shapiro H."/>
            <person name="Lindquist E."/>
            <person name="Kapitonov V.V."/>
            <person name="Jurka J."/>
            <person name="Genikhovich G."/>
            <person name="Grigoriev I.V."/>
            <person name="Lucas S.M."/>
            <person name="Steele R.E."/>
            <person name="Finnerty J.R."/>
            <person name="Technau U."/>
            <person name="Martindale M.Q."/>
            <person name="Rokhsar D.S."/>
        </authorList>
    </citation>
    <scope>NUCLEOTIDE SEQUENCE [LARGE SCALE GENOMIC DNA]</scope>
    <source>
        <strain evidence="9">CH2 X CH6</strain>
    </source>
</reference>
<dbReference type="CDD" id="cd06257">
    <property type="entry name" value="DnaJ"/>
    <property type="match status" value="1"/>
</dbReference>
<dbReference type="KEGG" id="nve:5503056"/>
<dbReference type="STRING" id="45351.A7SW53"/>
<dbReference type="InterPro" id="IPR035979">
    <property type="entry name" value="RBD_domain_sf"/>
</dbReference>
<feature type="region of interest" description="Disordered" evidence="6">
    <location>
        <begin position="229"/>
        <end position="262"/>
    </location>
</feature>
<accession>A7SW53</accession>
<dbReference type="Pfam" id="PF00076">
    <property type="entry name" value="RRM_1"/>
    <property type="match status" value="1"/>
</dbReference>
<dbReference type="GO" id="GO:0005681">
    <property type="term" value="C:spliceosomal complex"/>
    <property type="evidence" value="ECO:0000318"/>
    <property type="project" value="GO_Central"/>
</dbReference>
<sequence length="288" mass="33328">YDTLGVHKDSTEKEILKAYRKKALKCHPDKNPDNPKASELFHKLSKALEVLTDPKARAAFNNLLNAKERNKLRNQKLDAKRKKFKQDLEESEKSAKQEKESDEEIARRLQAEIERLREEGSRLLQEQQELLKAQIREEEQKTDDLDQQHLTPKLKIKWKSKKSDECNGGYNKELLLALFQKYGDVTHLLISSTRKGSAIVEYEHVTSARMALMNEKGNADNPLTISWLEKPPSATIPTPTIPDRTESPVSRPSESAAVSDRDYENLTLMRLRQAQERKRIIEQMEREE</sequence>
<keyword evidence="9" id="KW-1185">Reference proteome</keyword>
<dbReference type="SUPFAM" id="SSF46565">
    <property type="entry name" value="Chaperone J-domain"/>
    <property type="match status" value="1"/>
</dbReference>
<feature type="non-terminal residue" evidence="8">
    <location>
        <position position="288"/>
    </location>
</feature>
<evidence type="ECO:0000313" key="8">
    <source>
        <dbReference type="EMBL" id="EDO32080.1"/>
    </source>
</evidence>
<dbReference type="PhylomeDB" id="A7SW53"/>
<feature type="non-terminal residue" evidence="8">
    <location>
        <position position="1"/>
    </location>
</feature>
<dbReference type="InterPro" id="IPR001623">
    <property type="entry name" value="DnaJ_domain"/>
</dbReference>
<organism evidence="8 9">
    <name type="scientific">Nematostella vectensis</name>
    <name type="common">Starlet sea anemone</name>
    <dbReference type="NCBI Taxonomy" id="45351"/>
    <lineage>
        <taxon>Eukaryota</taxon>
        <taxon>Metazoa</taxon>
        <taxon>Cnidaria</taxon>
        <taxon>Anthozoa</taxon>
        <taxon>Hexacorallia</taxon>
        <taxon>Actiniaria</taxon>
        <taxon>Edwardsiidae</taxon>
        <taxon>Nematostella</taxon>
    </lineage>
</organism>
<dbReference type="CDD" id="cd12429">
    <property type="entry name" value="RRM_DNAJC17"/>
    <property type="match status" value="1"/>
</dbReference>
<dbReference type="PROSITE" id="PS50076">
    <property type="entry name" value="DNAJ_2"/>
    <property type="match status" value="1"/>
</dbReference>
<dbReference type="Gene3D" id="3.30.70.330">
    <property type="match status" value="1"/>
</dbReference>
<dbReference type="GO" id="GO:0005737">
    <property type="term" value="C:cytoplasm"/>
    <property type="evidence" value="ECO:0007669"/>
    <property type="project" value="UniProtKB-SubCell"/>
</dbReference>
<comment type="subcellular location">
    <subcellularLocation>
        <location evidence="2">Cytoplasm</location>
    </subcellularLocation>
    <subcellularLocation>
        <location evidence="1">Nucleus</location>
    </subcellularLocation>
</comment>
<dbReference type="SUPFAM" id="SSF54928">
    <property type="entry name" value="RNA-binding domain, RBD"/>
    <property type="match status" value="1"/>
</dbReference>
<keyword evidence="3" id="KW-0963">Cytoplasm</keyword>
<evidence type="ECO:0000256" key="5">
    <source>
        <dbReference type="ARBA" id="ARBA00023242"/>
    </source>
</evidence>
<dbReference type="EMBL" id="DS469852">
    <property type="protein sequence ID" value="EDO32080.1"/>
    <property type="molecule type" value="Genomic_DNA"/>
</dbReference>
<dbReference type="PANTHER" id="PTHR44313">
    <property type="entry name" value="DNAJ HOMOLOG SUBFAMILY C MEMBER 17"/>
    <property type="match status" value="1"/>
</dbReference>
<evidence type="ECO:0000259" key="7">
    <source>
        <dbReference type="PROSITE" id="PS50076"/>
    </source>
</evidence>
<evidence type="ECO:0000313" key="9">
    <source>
        <dbReference type="Proteomes" id="UP000001593"/>
    </source>
</evidence>
<protein>
    <recommendedName>
        <fullName evidence="7">J domain-containing protein</fullName>
    </recommendedName>
</protein>
<dbReference type="Proteomes" id="UP000001593">
    <property type="component" value="Unassembled WGS sequence"/>
</dbReference>
<dbReference type="SMART" id="SM00271">
    <property type="entry name" value="DnaJ"/>
    <property type="match status" value="1"/>
</dbReference>
<feature type="region of interest" description="Disordered" evidence="6">
    <location>
        <begin position="71"/>
        <end position="104"/>
    </location>
</feature>
<proteinExistence type="predicted"/>
<dbReference type="InterPro" id="IPR052094">
    <property type="entry name" value="Pre-mRNA-splicing_ERAD"/>
</dbReference>
<dbReference type="InParanoid" id="A7SW53"/>
<dbReference type="Gene3D" id="1.10.287.110">
    <property type="entry name" value="DnaJ domain"/>
    <property type="match status" value="1"/>
</dbReference>